<feature type="transmembrane region" description="Helical" evidence="8">
    <location>
        <begin position="258"/>
        <end position="278"/>
    </location>
</feature>
<dbReference type="Gene3D" id="1.10.3430.10">
    <property type="entry name" value="Ammonium transporter AmtB like domains"/>
    <property type="match status" value="1"/>
</dbReference>
<dbReference type="GO" id="GO:0008519">
    <property type="term" value="F:ammonium channel activity"/>
    <property type="evidence" value="ECO:0007669"/>
    <property type="project" value="InterPro"/>
</dbReference>
<keyword evidence="4 8" id="KW-0812">Transmembrane</keyword>
<dbReference type="NCBIfam" id="TIGR00836">
    <property type="entry name" value="amt"/>
    <property type="match status" value="1"/>
</dbReference>
<dbReference type="InterPro" id="IPR001905">
    <property type="entry name" value="Ammonium_transpt"/>
</dbReference>
<dbReference type="OrthoDB" id="9814202at2"/>
<dbReference type="Pfam" id="PF00909">
    <property type="entry name" value="Ammonium_transp"/>
    <property type="match status" value="1"/>
</dbReference>
<feature type="transmembrane region" description="Helical" evidence="8">
    <location>
        <begin position="66"/>
        <end position="90"/>
    </location>
</feature>
<evidence type="ECO:0000256" key="9">
    <source>
        <dbReference type="SAM" id="SignalP"/>
    </source>
</evidence>
<evidence type="ECO:0000256" key="6">
    <source>
        <dbReference type="ARBA" id="ARBA00023136"/>
    </source>
</evidence>
<feature type="transmembrane region" description="Helical" evidence="8">
    <location>
        <begin position="377"/>
        <end position="400"/>
    </location>
</feature>
<gene>
    <name evidence="11" type="ORF">SAMN05421770_103345</name>
</gene>
<evidence type="ECO:0000256" key="1">
    <source>
        <dbReference type="ARBA" id="ARBA00004141"/>
    </source>
</evidence>
<dbReference type="Proteomes" id="UP000198356">
    <property type="component" value="Unassembled WGS sequence"/>
</dbReference>
<evidence type="ECO:0000256" key="7">
    <source>
        <dbReference type="ARBA" id="ARBA00023177"/>
    </source>
</evidence>
<accession>A0A239IY59</accession>
<dbReference type="InterPro" id="IPR029020">
    <property type="entry name" value="Ammonium/urea_transptr"/>
</dbReference>
<evidence type="ECO:0000256" key="5">
    <source>
        <dbReference type="ARBA" id="ARBA00022989"/>
    </source>
</evidence>
<sequence>MKLCLALVLAMAAGVRPMPMAAQAPAATQTVAAPASQDARIAALEKQVADNATAVAAAQSAGDNGWMLVSAALVLMMSGPGLALFYGGLVRKKNILGTMMQTFAMMAVITVLWALVTYSLAFGTGNAFIGGLHNAFLHGVGLLPDKDYAATIPLQTFMVYQLMFAIITPALITGAFAERMKFSAMLVFMILWAFLVYSPMAHMVWGKGGLLNATLGGRFPCLDFAGGTVVHVTSGVSALVTALYLGKRIGYPKIPMPPHSMVLSFIGACLLWVGWFGFNAGSALAAGTLATSAFVATHFAAAAAAIGWSIAEWINHGKPSALGAISGAVAGLVGITPAAGFVSPMSALWIGLIVGVFCFFMVFFVKKIFGYDDSLDAFGVHGAGGTLGAVLTGIFANSAINPIFGAGKATGLLEGNAHQVVNQVVGIAIAWGLSIVGTLVILFVVDKTLGLRVSEADEREGLDLSQHGEEGYDWAH</sequence>
<dbReference type="InterPro" id="IPR024041">
    <property type="entry name" value="NH4_transpt_AmtB-like_dom"/>
</dbReference>
<dbReference type="SUPFAM" id="SSF111352">
    <property type="entry name" value="Ammonium transporter"/>
    <property type="match status" value="1"/>
</dbReference>
<organism evidence="11 12">
    <name type="scientific">Granulicella rosea</name>
    <dbReference type="NCBI Taxonomy" id="474952"/>
    <lineage>
        <taxon>Bacteria</taxon>
        <taxon>Pseudomonadati</taxon>
        <taxon>Acidobacteriota</taxon>
        <taxon>Terriglobia</taxon>
        <taxon>Terriglobales</taxon>
        <taxon>Acidobacteriaceae</taxon>
        <taxon>Granulicella</taxon>
    </lineage>
</organism>
<evidence type="ECO:0000313" key="11">
    <source>
        <dbReference type="EMBL" id="SNS98550.1"/>
    </source>
</evidence>
<feature type="chain" id="PRO_5012534429" description="Ammonium transporter" evidence="9">
    <location>
        <begin position="22"/>
        <end position="476"/>
    </location>
</feature>
<keyword evidence="7 8" id="KW-0924">Ammonia transport</keyword>
<dbReference type="InterPro" id="IPR018047">
    <property type="entry name" value="Ammonium_transpt_CS"/>
</dbReference>
<evidence type="ECO:0000256" key="8">
    <source>
        <dbReference type="RuleBase" id="RU362002"/>
    </source>
</evidence>
<comment type="similarity">
    <text evidence="2 8">Belongs to the ammonia transporter channel (TC 1.A.11.2) family.</text>
</comment>
<dbReference type="GO" id="GO:0005886">
    <property type="term" value="C:plasma membrane"/>
    <property type="evidence" value="ECO:0007669"/>
    <property type="project" value="UniProtKB-SubCell"/>
</dbReference>
<feature type="transmembrane region" description="Helical" evidence="8">
    <location>
        <begin position="184"/>
        <end position="205"/>
    </location>
</feature>
<feature type="transmembrane region" description="Helical" evidence="8">
    <location>
        <begin position="347"/>
        <end position="365"/>
    </location>
</feature>
<dbReference type="EMBL" id="FZOU01000003">
    <property type="protein sequence ID" value="SNS98550.1"/>
    <property type="molecule type" value="Genomic_DNA"/>
</dbReference>
<feature type="transmembrane region" description="Helical" evidence="8">
    <location>
        <begin position="420"/>
        <end position="445"/>
    </location>
</feature>
<reference evidence="11 12" key="1">
    <citation type="submission" date="2017-06" db="EMBL/GenBank/DDBJ databases">
        <authorList>
            <person name="Kim H.J."/>
            <person name="Triplett B.A."/>
        </authorList>
    </citation>
    <scope>NUCLEOTIDE SEQUENCE [LARGE SCALE GENOMIC DNA]</scope>
    <source>
        <strain evidence="11 12">DSM 18704</strain>
    </source>
</reference>
<feature type="transmembrane region" description="Helical" evidence="8">
    <location>
        <begin position="225"/>
        <end position="246"/>
    </location>
</feature>
<evidence type="ECO:0000256" key="3">
    <source>
        <dbReference type="ARBA" id="ARBA00022448"/>
    </source>
</evidence>
<keyword evidence="5 8" id="KW-1133">Transmembrane helix</keyword>
<dbReference type="AlphaFoldDB" id="A0A239IY59"/>
<comment type="subcellular location">
    <subcellularLocation>
        <location evidence="8">Cell membrane</location>
        <topology evidence="8">Multi-pass membrane protein</topology>
    </subcellularLocation>
    <subcellularLocation>
        <location evidence="1">Membrane</location>
        <topology evidence="1">Multi-pass membrane protein</topology>
    </subcellularLocation>
</comment>
<keyword evidence="12" id="KW-1185">Reference proteome</keyword>
<name>A0A239IY59_9BACT</name>
<dbReference type="PROSITE" id="PS01219">
    <property type="entry name" value="AMMONIUM_TRANSP"/>
    <property type="match status" value="1"/>
</dbReference>
<evidence type="ECO:0000313" key="12">
    <source>
        <dbReference type="Proteomes" id="UP000198356"/>
    </source>
</evidence>
<feature type="signal peptide" evidence="9">
    <location>
        <begin position="1"/>
        <end position="21"/>
    </location>
</feature>
<feature type="domain" description="Ammonium transporter AmtB-like" evidence="10">
    <location>
        <begin position="66"/>
        <end position="472"/>
    </location>
</feature>
<evidence type="ECO:0000256" key="4">
    <source>
        <dbReference type="ARBA" id="ARBA00022692"/>
    </source>
</evidence>
<evidence type="ECO:0000256" key="2">
    <source>
        <dbReference type="ARBA" id="ARBA00005887"/>
    </source>
</evidence>
<dbReference type="PANTHER" id="PTHR43029:SF10">
    <property type="entry name" value="AMMONIUM TRANSPORTER MEP2"/>
    <property type="match status" value="1"/>
</dbReference>
<keyword evidence="6 8" id="KW-0472">Membrane</keyword>
<feature type="transmembrane region" description="Helical" evidence="8">
    <location>
        <begin position="320"/>
        <end position="341"/>
    </location>
</feature>
<keyword evidence="3 8" id="KW-0813">Transport</keyword>
<feature type="transmembrane region" description="Helical" evidence="8">
    <location>
        <begin position="157"/>
        <end position="177"/>
    </location>
</feature>
<keyword evidence="9" id="KW-0732">Signal</keyword>
<evidence type="ECO:0000259" key="10">
    <source>
        <dbReference type="Pfam" id="PF00909"/>
    </source>
</evidence>
<feature type="transmembrane region" description="Helical" evidence="8">
    <location>
        <begin position="284"/>
        <end position="308"/>
    </location>
</feature>
<proteinExistence type="inferred from homology"/>
<feature type="transmembrane region" description="Helical" evidence="8">
    <location>
        <begin position="102"/>
        <end position="122"/>
    </location>
</feature>
<protein>
    <recommendedName>
        <fullName evidence="8">Ammonium transporter</fullName>
    </recommendedName>
</protein>
<dbReference type="PANTHER" id="PTHR43029">
    <property type="entry name" value="AMMONIUM TRANSPORTER MEP2"/>
    <property type="match status" value="1"/>
</dbReference>